<name>A0A4W5KHQ6_9TELE</name>
<dbReference type="STRING" id="62062.ENSHHUP00000016608"/>
<organism evidence="3 4">
    <name type="scientific">Hucho hucho</name>
    <name type="common">huchen</name>
    <dbReference type="NCBI Taxonomy" id="62062"/>
    <lineage>
        <taxon>Eukaryota</taxon>
        <taxon>Metazoa</taxon>
        <taxon>Chordata</taxon>
        <taxon>Craniata</taxon>
        <taxon>Vertebrata</taxon>
        <taxon>Euteleostomi</taxon>
        <taxon>Actinopterygii</taxon>
        <taxon>Neopterygii</taxon>
        <taxon>Teleostei</taxon>
        <taxon>Protacanthopterygii</taxon>
        <taxon>Salmoniformes</taxon>
        <taxon>Salmonidae</taxon>
        <taxon>Salmoninae</taxon>
        <taxon>Hucho</taxon>
    </lineage>
</organism>
<feature type="domain" description="Liprin-beta-1/2 coiled-coil" evidence="2">
    <location>
        <begin position="13"/>
        <end position="72"/>
    </location>
</feature>
<reference evidence="4" key="1">
    <citation type="submission" date="2018-06" db="EMBL/GenBank/DDBJ databases">
        <title>Genome assembly of Danube salmon.</title>
        <authorList>
            <person name="Macqueen D.J."/>
            <person name="Gundappa M.K."/>
        </authorList>
    </citation>
    <scope>NUCLEOTIDE SEQUENCE [LARGE SCALE GENOMIC DNA]</scope>
</reference>
<accession>A0A4W5KHQ6</accession>
<evidence type="ECO:0000259" key="2">
    <source>
        <dbReference type="Pfam" id="PF26022"/>
    </source>
</evidence>
<keyword evidence="1" id="KW-0175">Coiled coil</keyword>
<dbReference type="Pfam" id="PF26022">
    <property type="entry name" value="CC_Liprin_beta"/>
    <property type="match status" value="1"/>
</dbReference>
<feature type="coiled-coil region" evidence="1">
    <location>
        <begin position="118"/>
        <end position="166"/>
    </location>
</feature>
<dbReference type="Proteomes" id="UP000314982">
    <property type="component" value="Unassembled WGS sequence"/>
</dbReference>
<evidence type="ECO:0000256" key="1">
    <source>
        <dbReference type="SAM" id="Coils"/>
    </source>
</evidence>
<reference evidence="3" key="2">
    <citation type="submission" date="2025-08" db="UniProtKB">
        <authorList>
            <consortium name="Ensembl"/>
        </authorList>
    </citation>
    <scope>IDENTIFICATION</scope>
</reference>
<dbReference type="Ensembl" id="ENSHHUT00000017209.1">
    <property type="protein sequence ID" value="ENSHHUP00000016608.1"/>
    <property type="gene ID" value="ENSHHUG00000010367.1"/>
</dbReference>
<keyword evidence="4" id="KW-1185">Reference proteome</keyword>
<proteinExistence type="predicted"/>
<reference evidence="3" key="3">
    <citation type="submission" date="2025-09" db="UniProtKB">
        <authorList>
            <consortium name="Ensembl"/>
        </authorList>
    </citation>
    <scope>IDENTIFICATION</scope>
</reference>
<evidence type="ECO:0000313" key="3">
    <source>
        <dbReference type="Ensembl" id="ENSHHUP00000016608.1"/>
    </source>
</evidence>
<dbReference type="AlphaFoldDB" id="A0A4W5KHQ6"/>
<dbReference type="InterPro" id="IPR058914">
    <property type="entry name" value="LIPB1/2_CC"/>
</dbReference>
<sequence length="238" mass="27435">MKRTIVSPYKLETEELLSRTSLESQKLALMGEVSYLKLKLVDMEEKQIHGVERQHKAESVVNLISELQEQMCRFQQEINCRIREKTGQADSIPQKACNTGFTDAQIPDQGLACDGSPEEVTLQELRLLKEKVDHLEDQKSQYERRLKATKAELSDLQQLLLSKNAEIDSLHTQLLARPLSTETSEREDMYRRRLNNKHQELQRLKTGMESLLVANDEKVSRQLSKVIINVCFSLLVQE</sequence>
<protein>
    <recommendedName>
        <fullName evidence="2">Liprin-beta-1/2 coiled-coil domain-containing protein</fullName>
    </recommendedName>
</protein>
<evidence type="ECO:0000313" key="4">
    <source>
        <dbReference type="Proteomes" id="UP000314982"/>
    </source>
</evidence>
<dbReference type="GeneTree" id="ENSGT00970000197915"/>